<comment type="subcellular location">
    <subcellularLocation>
        <location evidence="1">Cytoplasm</location>
    </subcellularLocation>
</comment>
<evidence type="ECO:0000313" key="10">
    <source>
        <dbReference type="Proteomes" id="UP000298213"/>
    </source>
</evidence>
<dbReference type="Proteomes" id="UP000298213">
    <property type="component" value="Unassembled WGS sequence"/>
</dbReference>
<dbReference type="GO" id="GO:0004792">
    <property type="term" value="F:thiosulfate-cyanide sulfurtransferase activity"/>
    <property type="evidence" value="ECO:0007669"/>
    <property type="project" value="InterPro"/>
</dbReference>
<sequence>MDSLVSTQWLEGELGASDLAILDATLLLPGDPRDPRGEYEAGHIPGAAFLDLEEISDSANPVPHMLPGEAKMASRMQALGVRDGQRIVVYDNSPLHSAARAWWMLRAFGARRIAILDGGMAKWRAEGRPLESGTRGPVRGHFSPRLDPGAVADKATMLGLIGKADHEIVDARPAARFSGEDSEPRPGMASGHIPGSKNLPQGQLFDPDNRWKRGDALRAAFEAAGVDLDKPLVTTCGSGVTAAVLLFGAHLLGKDDVRLYDGSWSEWGADPATPKQIGTQ</sequence>
<proteinExistence type="predicted"/>
<dbReference type="Pfam" id="PF00581">
    <property type="entry name" value="Rhodanese"/>
    <property type="match status" value="2"/>
</dbReference>
<dbReference type="InterPro" id="IPR036873">
    <property type="entry name" value="Rhodanese-like_dom_sf"/>
</dbReference>
<reference evidence="9 10" key="1">
    <citation type="submission" date="2019-03" db="EMBL/GenBank/DDBJ databases">
        <title>Genome sequence of Sphingomonas sp. 17J27-24.</title>
        <authorList>
            <person name="Kim M."/>
            <person name="Maeng S."/>
            <person name="Sathiyaraj S."/>
        </authorList>
    </citation>
    <scope>NUCLEOTIDE SEQUENCE [LARGE SCALE GENOMIC DNA]</scope>
    <source>
        <strain evidence="9 10">17J27-24</strain>
    </source>
</reference>
<evidence type="ECO:0000256" key="5">
    <source>
        <dbReference type="ARBA" id="ARBA00051793"/>
    </source>
</evidence>
<evidence type="ECO:0000256" key="4">
    <source>
        <dbReference type="ARBA" id="ARBA00022737"/>
    </source>
</evidence>
<dbReference type="Gene3D" id="3.40.250.10">
    <property type="entry name" value="Rhodanese-like domain"/>
    <property type="match status" value="2"/>
</dbReference>
<feature type="domain" description="Rhodanese" evidence="8">
    <location>
        <begin position="162"/>
        <end position="276"/>
    </location>
</feature>
<comment type="catalytic activity">
    <reaction evidence="5">
        <text>2-oxo-3-sulfanylpropanoate + [thioredoxin]-dithiol = [thioredoxin]-disulfide + hydrogen sulfide + pyruvate + H(+)</text>
        <dbReference type="Rhea" id="RHEA:21740"/>
        <dbReference type="Rhea" id="RHEA-COMP:10698"/>
        <dbReference type="Rhea" id="RHEA-COMP:10700"/>
        <dbReference type="ChEBI" id="CHEBI:15361"/>
        <dbReference type="ChEBI" id="CHEBI:15378"/>
        <dbReference type="ChEBI" id="CHEBI:29919"/>
        <dbReference type="ChEBI" id="CHEBI:29950"/>
        <dbReference type="ChEBI" id="CHEBI:50058"/>
        <dbReference type="ChEBI" id="CHEBI:57678"/>
        <dbReference type="EC" id="2.8.1.2"/>
    </reaction>
    <physiologicalReaction direction="left-to-right" evidence="5">
        <dbReference type="Rhea" id="RHEA:21741"/>
    </physiologicalReaction>
</comment>
<dbReference type="FunFam" id="3.40.250.10:FF:000001">
    <property type="entry name" value="Sulfurtransferase"/>
    <property type="match status" value="1"/>
</dbReference>
<dbReference type="PANTHER" id="PTHR11364:SF27">
    <property type="entry name" value="SULFURTRANSFERASE"/>
    <property type="match status" value="1"/>
</dbReference>
<dbReference type="PROSITE" id="PS00380">
    <property type="entry name" value="RHODANESE_1"/>
    <property type="match status" value="1"/>
</dbReference>
<dbReference type="SUPFAM" id="SSF52821">
    <property type="entry name" value="Rhodanese/Cell cycle control phosphatase"/>
    <property type="match status" value="2"/>
</dbReference>
<dbReference type="PROSITE" id="PS00683">
    <property type="entry name" value="RHODANESE_2"/>
    <property type="match status" value="1"/>
</dbReference>
<evidence type="ECO:0000256" key="3">
    <source>
        <dbReference type="ARBA" id="ARBA00022679"/>
    </source>
</evidence>
<keyword evidence="4" id="KW-0677">Repeat</keyword>
<dbReference type="CDD" id="cd01449">
    <property type="entry name" value="TST_Repeat_2"/>
    <property type="match status" value="1"/>
</dbReference>
<protein>
    <recommendedName>
        <fullName evidence="6">Sulfurtransferase</fullName>
    </recommendedName>
</protein>
<dbReference type="EMBL" id="SPDV01000046">
    <property type="protein sequence ID" value="TFI56917.1"/>
    <property type="molecule type" value="Genomic_DNA"/>
</dbReference>
<dbReference type="RefSeq" id="WP_135089613.1">
    <property type="nucleotide sequence ID" value="NZ_SPDV01000046.1"/>
</dbReference>
<dbReference type="GO" id="GO:0016784">
    <property type="term" value="F:3-mercaptopyruvate sulfurtransferase activity"/>
    <property type="evidence" value="ECO:0007669"/>
    <property type="project" value="UniProtKB-EC"/>
</dbReference>
<organism evidence="9 10">
    <name type="scientific">Sphingomonas parva</name>
    <dbReference type="NCBI Taxonomy" id="2555898"/>
    <lineage>
        <taxon>Bacteria</taxon>
        <taxon>Pseudomonadati</taxon>
        <taxon>Pseudomonadota</taxon>
        <taxon>Alphaproteobacteria</taxon>
        <taxon>Sphingomonadales</taxon>
        <taxon>Sphingomonadaceae</taxon>
        <taxon>Sphingomonas</taxon>
    </lineage>
</organism>
<dbReference type="NCBIfam" id="NF008557">
    <property type="entry name" value="PRK11493.1"/>
    <property type="match status" value="1"/>
</dbReference>
<keyword evidence="2" id="KW-0963">Cytoplasm</keyword>
<evidence type="ECO:0000259" key="8">
    <source>
        <dbReference type="PROSITE" id="PS50206"/>
    </source>
</evidence>
<dbReference type="SMART" id="SM00450">
    <property type="entry name" value="RHOD"/>
    <property type="match status" value="2"/>
</dbReference>
<dbReference type="InterPro" id="IPR045078">
    <property type="entry name" value="TST/MPST-like"/>
</dbReference>
<dbReference type="FunFam" id="3.40.250.10:FF:000015">
    <property type="entry name" value="Sulfurtransferase"/>
    <property type="match status" value="1"/>
</dbReference>
<dbReference type="AlphaFoldDB" id="A0A4Y8ZN89"/>
<keyword evidence="10" id="KW-1185">Reference proteome</keyword>
<evidence type="ECO:0000313" key="9">
    <source>
        <dbReference type="EMBL" id="TFI56917.1"/>
    </source>
</evidence>
<evidence type="ECO:0000256" key="2">
    <source>
        <dbReference type="ARBA" id="ARBA00022490"/>
    </source>
</evidence>
<dbReference type="PROSITE" id="PS50206">
    <property type="entry name" value="RHODANESE_3"/>
    <property type="match status" value="2"/>
</dbReference>
<evidence type="ECO:0000256" key="1">
    <source>
        <dbReference type="ARBA" id="ARBA00004496"/>
    </source>
</evidence>
<comment type="caution">
    <text evidence="9">The sequence shown here is derived from an EMBL/GenBank/DDBJ whole genome shotgun (WGS) entry which is preliminary data.</text>
</comment>
<dbReference type="GO" id="GO:0005737">
    <property type="term" value="C:cytoplasm"/>
    <property type="evidence" value="ECO:0007669"/>
    <property type="project" value="UniProtKB-SubCell"/>
</dbReference>
<dbReference type="InterPro" id="IPR001763">
    <property type="entry name" value="Rhodanese-like_dom"/>
</dbReference>
<feature type="region of interest" description="Disordered" evidence="7">
    <location>
        <begin position="176"/>
        <end position="209"/>
    </location>
</feature>
<dbReference type="CDD" id="cd01448">
    <property type="entry name" value="TST_Repeat_1"/>
    <property type="match status" value="1"/>
</dbReference>
<dbReference type="PANTHER" id="PTHR11364">
    <property type="entry name" value="THIOSULFATE SULFERTANSFERASE"/>
    <property type="match status" value="1"/>
</dbReference>
<accession>A0A4Y8ZN89</accession>
<name>A0A4Y8ZN89_9SPHN</name>
<gene>
    <name evidence="9" type="primary">sseA</name>
    <name evidence="9" type="ORF">E2493_17785</name>
</gene>
<dbReference type="OrthoDB" id="9781034at2"/>
<evidence type="ECO:0000256" key="6">
    <source>
        <dbReference type="RuleBase" id="RU000507"/>
    </source>
</evidence>
<evidence type="ECO:0000256" key="7">
    <source>
        <dbReference type="SAM" id="MobiDB-lite"/>
    </source>
</evidence>
<feature type="domain" description="Rhodanese" evidence="8">
    <location>
        <begin position="15"/>
        <end position="132"/>
    </location>
</feature>
<dbReference type="InterPro" id="IPR001307">
    <property type="entry name" value="Thiosulphate_STrfase_CS"/>
</dbReference>
<keyword evidence="3 6" id="KW-0808">Transferase</keyword>
<keyword evidence="9" id="KW-0670">Pyruvate</keyword>